<keyword evidence="3" id="KW-0808">Transferase</keyword>
<dbReference type="AlphaFoldDB" id="A0A8J7P583"/>
<feature type="non-terminal residue" evidence="9">
    <location>
        <position position="1"/>
    </location>
</feature>
<dbReference type="GO" id="GO:0005737">
    <property type="term" value="C:cytoplasm"/>
    <property type="evidence" value="ECO:0007669"/>
    <property type="project" value="TreeGrafter"/>
</dbReference>
<evidence type="ECO:0000313" key="9">
    <source>
        <dbReference type="EMBL" id="MBN3323803.1"/>
    </source>
</evidence>
<evidence type="ECO:0000256" key="7">
    <source>
        <dbReference type="SAM" id="MobiDB-lite"/>
    </source>
</evidence>
<feature type="domain" description="SAM-dependent methyltransferase TRM5/TYW2-type" evidence="8">
    <location>
        <begin position="1"/>
        <end position="249"/>
    </location>
</feature>
<evidence type="ECO:0000256" key="4">
    <source>
        <dbReference type="ARBA" id="ARBA00022691"/>
    </source>
</evidence>
<comment type="catalytic activity">
    <reaction evidence="6">
        <text>4-demethylwyosine(37) in tRNA(Phe) + S-adenosyl-L-methionine = 4-demethyl-7-[(3S)-3-amino-3-carboxypropyl]wyosine(37) in tRNA(Phe) + S-methyl-5'-thioadenosine + H(+)</text>
        <dbReference type="Rhea" id="RHEA:36355"/>
        <dbReference type="Rhea" id="RHEA-COMP:10164"/>
        <dbReference type="Rhea" id="RHEA-COMP:10378"/>
        <dbReference type="ChEBI" id="CHEBI:15378"/>
        <dbReference type="ChEBI" id="CHEBI:17509"/>
        <dbReference type="ChEBI" id="CHEBI:59789"/>
        <dbReference type="ChEBI" id="CHEBI:64315"/>
        <dbReference type="ChEBI" id="CHEBI:73550"/>
        <dbReference type="EC" id="2.5.1.114"/>
    </reaction>
</comment>
<dbReference type="FunFam" id="3.40.50.150:FF:000201">
    <property type="entry name" value="tRNA wybutosine-synthesizing protein 2 homolog"/>
    <property type="match status" value="1"/>
</dbReference>
<evidence type="ECO:0000313" key="10">
    <source>
        <dbReference type="Proteomes" id="UP000736164"/>
    </source>
</evidence>
<keyword evidence="10" id="KW-1185">Reference proteome</keyword>
<dbReference type="InterPro" id="IPR030382">
    <property type="entry name" value="MeTrfase_TRM5/TYW2"/>
</dbReference>
<accession>A0A8J7P583</accession>
<evidence type="ECO:0000259" key="8">
    <source>
        <dbReference type="PROSITE" id="PS51684"/>
    </source>
</evidence>
<keyword evidence="4" id="KW-0949">S-adenosyl-L-methionine</keyword>
<dbReference type="Pfam" id="PF02475">
    <property type="entry name" value="TRM5-TYW2_MTfase"/>
    <property type="match status" value="1"/>
</dbReference>
<name>A0A8J7P583_ATRSP</name>
<evidence type="ECO:0000256" key="1">
    <source>
        <dbReference type="ARBA" id="ARBA00004797"/>
    </source>
</evidence>
<proteinExistence type="predicted"/>
<dbReference type="GO" id="GO:0008175">
    <property type="term" value="F:tRNA methyltransferase activity"/>
    <property type="evidence" value="ECO:0007669"/>
    <property type="project" value="TreeGrafter"/>
</dbReference>
<organism evidence="9 10">
    <name type="scientific">Atractosteus spatula</name>
    <name type="common">Alligator gar</name>
    <name type="synonym">Lepisosteus spatula</name>
    <dbReference type="NCBI Taxonomy" id="7917"/>
    <lineage>
        <taxon>Eukaryota</taxon>
        <taxon>Metazoa</taxon>
        <taxon>Chordata</taxon>
        <taxon>Craniata</taxon>
        <taxon>Vertebrata</taxon>
        <taxon>Euteleostomi</taxon>
        <taxon>Actinopterygii</taxon>
        <taxon>Neopterygii</taxon>
        <taxon>Holostei</taxon>
        <taxon>Semionotiformes</taxon>
        <taxon>Lepisosteidae</taxon>
        <taxon>Atractosteus</taxon>
    </lineage>
</organism>
<dbReference type="CDD" id="cd02440">
    <property type="entry name" value="AdoMet_MTases"/>
    <property type="match status" value="1"/>
</dbReference>
<dbReference type="PANTHER" id="PTHR23245:SF25">
    <property type="entry name" value="TRNA WYBUTOSINE-SYNTHESIZING PROTEIN 2 HOMOLOG"/>
    <property type="match status" value="1"/>
</dbReference>
<dbReference type="SUPFAM" id="SSF53335">
    <property type="entry name" value="S-adenosyl-L-methionine-dependent methyltransferases"/>
    <property type="match status" value="1"/>
</dbReference>
<reference evidence="9" key="1">
    <citation type="journal article" date="2021" name="Cell">
        <title>Tracing the genetic footprints of vertebrate landing in non-teleost ray-finned fishes.</title>
        <authorList>
            <person name="Bi X."/>
            <person name="Wang K."/>
            <person name="Yang L."/>
            <person name="Pan H."/>
            <person name="Jiang H."/>
            <person name="Wei Q."/>
            <person name="Fang M."/>
            <person name="Yu H."/>
            <person name="Zhu C."/>
            <person name="Cai Y."/>
            <person name="He Y."/>
            <person name="Gan X."/>
            <person name="Zeng H."/>
            <person name="Yu D."/>
            <person name="Zhu Y."/>
            <person name="Jiang H."/>
            <person name="Qiu Q."/>
            <person name="Yang H."/>
            <person name="Zhang Y.E."/>
            <person name="Wang W."/>
            <person name="Zhu M."/>
            <person name="He S."/>
            <person name="Zhang G."/>
        </authorList>
    </citation>
    <scope>NUCLEOTIDE SEQUENCE</scope>
    <source>
        <strain evidence="9">Allg_001</strain>
    </source>
</reference>
<evidence type="ECO:0000256" key="2">
    <source>
        <dbReference type="ARBA" id="ARBA00012265"/>
    </source>
</evidence>
<evidence type="ECO:0000256" key="3">
    <source>
        <dbReference type="ARBA" id="ARBA00022679"/>
    </source>
</evidence>
<dbReference type="Proteomes" id="UP000736164">
    <property type="component" value="Unassembled WGS sequence"/>
</dbReference>
<keyword evidence="5" id="KW-0819">tRNA processing</keyword>
<dbReference type="GO" id="GO:0030488">
    <property type="term" value="P:tRNA methylation"/>
    <property type="evidence" value="ECO:0007669"/>
    <property type="project" value="TreeGrafter"/>
</dbReference>
<evidence type="ECO:0000256" key="6">
    <source>
        <dbReference type="ARBA" id="ARBA00049400"/>
    </source>
</evidence>
<sequence length="250" mass="27401">MGRVSADSFRSPAVTLLLGEDSWVTHVDNGIRYEFDVTKCMFSPGNITEKLRIASLDCSGETVVDLYAGIGYFTIPYLVCAGAARVHACEWNPHAVAALRRNLQLNGVSQRCTVHQGDSRQLQLSGGADRVNLGLIPSSEEGWPAACRLLRRDRGGVLHVHQNVPSRPPRGAGTATPRDGGRGSGQPPGPGRSLRREWREWAEDASRRIAALLLDAHGQPWRTTVLHIEHVKSYAPHVDHVVLDLECRPV</sequence>
<feature type="non-terminal residue" evidence="9">
    <location>
        <position position="250"/>
    </location>
</feature>
<dbReference type="InterPro" id="IPR056743">
    <property type="entry name" value="TRM5-TYW2-like_MTfase"/>
</dbReference>
<feature type="region of interest" description="Disordered" evidence="7">
    <location>
        <begin position="160"/>
        <end position="195"/>
    </location>
</feature>
<gene>
    <name evidence="9" type="primary">Trmt12</name>
    <name evidence="9" type="ORF">GTO95_0011704</name>
</gene>
<protein>
    <recommendedName>
        <fullName evidence="2">tRNA(Phe) (4-demethylwyosine(37)-C(7)) aminocarboxypropyltransferase</fullName>
        <ecNumber evidence="2">2.5.1.114</ecNumber>
    </recommendedName>
</protein>
<dbReference type="GO" id="GO:0102522">
    <property type="term" value="F:tRNA 4-demethylwyosine alpha-amino-alpha-carboxypropyltransferase activity"/>
    <property type="evidence" value="ECO:0007669"/>
    <property type="project" value="UniProtKB-EC"/>
</dbReference>
<evidence type="ECO:0000256" key="5">
    <source>
        <dbReference type="ARBA" id="ARBA00022694"/>
    </source>
</evidence>
<dbReference type="GO" id="GO:0031591">
    <property type="term" value="P:wybutosine biosynthetic process"/>
    <property type="evidence" value="ECO:0007669"/>
    <property type="project" value="TreeGrafter"/>
</dbReference>
<dbReference type="InterPro" id="IPR029063">
    <property type="entry name" value="SAM-dependent_MTases_sf"/>
</dbReference>
<dbReference type="EMBL" id="JAAWVO010067470">
    <property type="protein sequence ID" value="MBN3323803.1"/>
    <property type="molecule type" value="Genomic_DNA"/>
</dbReference>
<comment type="caution">
    <text evidence="9">The sequence shown here is derived from an EMBL/GenBank/DDBJ whole genome shotgun (WGS) entry which is preliminary data.</text>
</comment>
<comment type="pathway">
    <text evidence="1">tRNA modification; wybutosine-tRNA(Phe) biosynthesis.</text>
</comment>
<dbReference type="PROSITE" id="PS51684">
    <property type="entry name" value="SAM_MT_TRM5_TYW2"/>
    <property type="match status" value="1"/>
</dbReference>
<dbReference type="PANTHER" id="PTHR23245">
    <property type="entry name" value="TRNA METHYLTRANSFERASE"/>
    <property type="match status" value="1"/>
</dbReference>
<dbReference type="EC" id="2.5.1.114" evidence="2"/>
<dbReference type="Gene3D" id="3.40.50.150">
    <property type="entry name" value="Vaccinia Virus protein VP39"/>
    <property type="match status" value="1"/>
</dbReference>